<evidence type="ECO:0000259" key="1">
    <source>
        <dbReference type="PROSITE" id="PS51379"/>
    </source>
</evidence>
<evidence type="ECO:0000313" key="2">
    <source>
        <dbReference type="EMBL" id="KMM31225.1"/>
    </source>
</evidence>
<accession>A0A0J6CD61</accession>
<dbReference type="AlphaFoldDB" id="A0A0J6CD61"/>
<proteinExistence type="predicted"/>
<dbReference type="PANTHER" id="PTHR43193">
    <property type="match status" value="1"/>
</dbReference>
<dbReference type="InterPro" id="IPR007525">
    <property type="entry name" value="FrhB_FdhB_C"/>
</dbReference>
<feature type="domain" description="4Fe-4S ferredoxin-type" evidence="1">
    <location>
        <begin position="5"/>
        <end position="34"/>
    </location>
</feature>
<dbReference type="PROSITE" id="PS51379">
    <property type="entry name" value="4FE4S_FER_2"/>
    <property type="match status" value="2"/>
</dbReference>
<protein>
    <recommendedName>
        <fullName evidence="1">4Fe-4S ferredoxin-type domain-containing protein</fullName>
    </recommendedName>
</protein>
<name>A0A0J6CD61_9BACT</name>
<dbReference type="Gene3D" id="3.30.70.20">
    <property type="match status" value="1"/>
</dbReference>
<feature type="domain" description="4Fe-4S ferredoxin-type" evidence="1">
    <location>
        <begin position="39"/>
        <end position="68"/>
    </location>
</feature>
<dbReference type="PANTHER" id="PTHR43193:SF2">
    <property type="entry name" value="POLYFERREDOXIN PROTEIN FWDF"/>
    <property type="match status" value="1"/>
</dbReference>
<dbReference type="InterPro" id="IPR017896">
    <property type="entry name" value="4Fe4S_Fe-S-bd"/>
</dbReference>
<evidence type="ECO:0000313" key="3">
    <source>
        <dbReference type="Proteomes" id="UP000036166"/>
    </source>
</evidence>
<organism evidence="2 3">
    <name type="scientific">Parabacteroides goldsteinii</name>
    <dbReference type="NCBI Taxonomy" id="328812"/>
    <lineage>
        <taxon>Bacteria</taxon>
        <taxon>Pseudomonadati</taxon>
        <taxon>Bacteroidota</taxon>
        <taxon>Bacteroidia</taxon>
        <taxon>Bacteroidales</taxon>
        <taxon>Tannerellaceae</taxon>
        <taxon>Parabacteroides</taxon>
    </lineage>
</organism>
<dbReference type="PATRIC" id="fig|328812.4.peg.550"/>
<dbReference type="Pfam" id="PF04432">
    <property type="entry name" value="FrhB_FdhB_C"/>
    <property type="match status" value="1"/>
</dbReference>
<dbReference type="InterPro" id="IPR052977">
    <property type="entry name" value="Polyferredoxin-like_ET"/>
</dbReference>
<dbReference type="Proteomes" id="UP000036166">
    <property type="component" value="Unassembled WGS sequence"/>
</dbReference>
<dbReference type="SUPFAM" id="SSF54862">
    <property type="entry name" value="4Fe-4S ferredoxins"/>
    <property type="match status" value="1"/>
</dbReference>
<dbReference type="RefSeq" id="WP_048317626.1">
    <property type="nucleotide sequence ID" value="NZ_LFJV01000111.1"/>
</dbReference>
<sequence>MIKSNIAVVSSVDCCGCRVCADVCPKACITFKVDNEGFFVPFVNEASCINCGKCTQCCPVLNQKLNDKASFAFSAVAKDKNVSNQASSGGIFPTLALYFLNRGGKVYGAAFDQNLKLKHIGVDNKDDLGPLLRSKYLQSNCEGVYKSVIADLRQGTNLLFCGTPCQCQALRNSVSEPLQEQLLLVDFACHGISNQAIFDANLAWNSAKYGDVEEYIFRYKDKAKYHHFFYVKHKRNDAYERVGVYYKDPYYYGYEKRFILRNSCYNCKWVGVNRCSDLTLADFFGIEDLNLNLSSESVSCILPNTKKGVQILSAIKKDLYGMHEFPIEIPAQKNECLRTTIKRPILRDVFFKDWKDKGYDYVVDKYMRPKHAWIYDIYYFIPKKLRLWIRRLLKK</sequence>
<dbReference type="EMBL" id="LFJV01000111">
    <property type="protein sequence ID" value="KMM31225.1"/>
    <property type="molecule type" value="Genomic_DNA"/>
</dbReference>
<comment type="caution">
    <text evidence="2">The sequence shown here is derived from an EMBL/GenBank/DDBJ whole genome shotgun (WGS) entry which is preliminary data.</text>
</comment>
<gene>
    <name evidence="2" type="ORF">ACM15_23685</name>
</gene>
<reference evidence="2 3" key="1">
    <citation type="submission" date="2015-06" db="EMBL/GenBank/DDBJ databases">
        <title>Draft Genome Sequence of Parabacteroides goldsteinii with Putative Novel Metallo-Beta-Lactamases Isolated from a Blood Culture from a Human Patient.</title>
        <authorList>
            <person name="Krogh T.J."/>
            <person name="Agergaard C.N."/>
            <person name="Moller-Jensen J."/>
            <person name="Justesen U.S."/>
        </authorList>
    </citation>
    <scope>NUCLEOTIDE SEQUENCE [LARGE SCALE GENOMIC DNA]</scope>
    <source>
        <strain evidence="2 3">910340</strain>
    </source>
</reference>